<evidence type="ECO:0000256" key="12">
    <source>
        <dbReference type="RuleBase" id="RU000688"/>
    </source>
</evidence>
<keyword evidence="17" id="KW-1185">Reference proteome</keyword>
<comment type="subcellular location">
    <subcellularLocation>
        <location evidence="1">Cell membrane</location>
        <topology evidence="1">Multi-pass membrane protein</topology>
    </subcellularLocation>
</comment>
<reference evidence="16" key="3">
    <citation type="submission" date="2020-05" db="UniProtKB">
        <authorList>
            <consortium name="EnsemblMetazoa"/>
        </authorList>
    </citation>
    <scope>IDENTIFICATION</scope>
    <source>
        <strain evidence="16">PEST</strain>
    </source>
</reference>
<dbReference type="VEuPathDB" id="VectorBase:AGAP003658"/>
<feature type="transmembrane region" description="Helical" evidence="14">
    <location>
        <begin position="176"/>
        <end position="203"/>
    </location>
</feature>
<dbReference type="SUPFAM" id="SSF81321">
    <property type="entry name" value="Family A G protein-coupled receptor-like"/>
    <property type="match status" value="1"/>
</dbReference>
<evidence type="ECO:0000313" key="17">
    <source>
        <dbReference type="Proteomes" id="UP000007062"/>
    </source>
</evidence>
<dbReference type="GO" id="GO:0004930">
    <property type="term" value="F:G protein-coupled receptor activity"/>
    <property type="evidence" value="ECO:0000318"/>
    <property type="project" value="GO_Central"/>
</dbReference>
<evidence type="ECO:0000256" key="2">
    <source>
        <dbReference type="ARBA" id="ARBA00010663"/>
    </source>
</evidence>
<proteinExistence type="inferred from homology"/>
<feature type="compositionally biased region" description="Low complexity" evidence="13">
    <location>
        <begin position="361"/>
        <end position="375"/>
    </location>
</feature>
<feature type="domain" description="G-protein coupled receptors family 1 profile" evidence="15">
    <location>
        <begin position="76"/>
        <end position="331"/>
    </location>
</feature>
<organism evidence="16 17">
    <name type="scientific">Anopheles gambiae</name>
    <name type="common">African malaria mosquito</name>
    <dbReference type="NCBI Taxonomy" id="7165"/>
    <lineage>
        <taxon>Eukaryota</taxon>
        <taxon>Metazoa</taxon>
        <taxon>Ecdysozoa</taxon>
        <taxon>Arthropoda</taxon>
        <taxon>Hexapoda</taxon>
        <taxon>Insecta</taxon>
        <taxon>Pterygota</taxon>
        <taxon>Neoptera</taxon>
        <taxon>Endopterygota</taxon>
        <taxon>Diptera</taxon>
        <taxon>Nematocera</taxon>
        <taxon>Culicoidea</taxon>
        <taxon>Culicidae</taxon>
        <taxon>Anophelinae</taxon>
        <taxon>Anopheles</taxon>
    </lineage>
</organism>
<dbReference type="PRINTS" id="PR00663">
    <property type="entry name" value="GALANINR"/>
</dbReference>
<feature type="transmembrane region" description="Helical" evidence="14">
    <location>
        <begin position="276"/>
        <end position="298"/>
    </location>
</feature>
<dbReference type="GO" id="GO:0005886">
    <property type="term" value="C:plasma membrane"/>
    <property type="evidence" value="ECO:0000318"/>
    <property type="project" value="GO_Central"/>
</dbReference>
<dbReference type="OMA" id="ANDSMDY"/>
<evidence type="ECO:0000259" key="15">
    <source>
        <dbReference type="PROSITE" id="PS50262"/>
    </source>
</evidence>
<feature type="transmembrane region" description="Helical" evidence="14">
    <location>
        <begin position="134"/>
        <end position="155"/>
    </location>
</feature>
<evidence type="ECO:0000256" key="11">
    <source>
        <dbReference type="ARBA" id="ARBA00023224"/>
    </source>
</evidence>
<protein>
    <recommendedName>
        <fullName evidence="15">G-protein coupled receptors family 1 profile domain-containing protein</fullName>
    </recommendedName>
</protein>
<evidence type="ECO:0000256" key="9">
    <source>
        <dbReference type="ARBA" id="ARBA00023170"/>
    </source>
</evidence>
<keyword evidence="8" id="KW-1015">Disulfide bond</keyword>
<evidence type="ECO:0000256" key="4">
    <source>
        <dbReference type="ARBA" id="ARBA00022692"/>
    </source>
</evidence>
<keyword evidence="5 14" id="KW-1133">Transmembrane helix</keyword>
<accession>A0A1S4GJE5</accession>
<dbReference type="FunFam" id="1.20.1070.10:FF:000255">
    <property type="entry name" value="Allatostatin A receptor"/>
    <property type="match status" value="1"/>
</dbReference>
<dbReference type="CDD" id="cd15096">
    <property type="entry name" value="7tmA_AstA_R_insect"/>
    <property type="match status" value="1"/>
</dbReference>
<keyword evidence="10" id="KW-0325">Glycoprotein</keyword>
<dbReference type="PANTHER" id="PTHR45695">
    <property type="entry name" value="LEUCOKININ RECEPTOR-RELATED"/>
    <property type="match status" value="1"/>
</dbReference>
<dbReference type="Pfam" id="PF00001">
    <property type="entry name" value="7tm_1"/>
    <property type="match status" value="1"/>
</dbReference>
<evidence type="ECO:0000256" key="7">
    <source>
        <dbReference type="ARBA" id="ARBA00023136"/>
    </source>
</evidence>
<evidence type="ECO:0000256" key="1">
    <source>
        <dbReference type="ARBA" id="ARBA00004651"/>
    </source>
</evidence>
<dbReference type="InterPro" id="IPR017452">
    <property type="entry name" value="GPCR_Rhodpsn_7TM"/>
</dbReference>
<dbReference type="PANTHER" id="PTHR45695:SF23">
    <property type="entry name" value="GALANIN-LIKE G-PROTEIN COUPLED RECEPTOR NPR-9"/>
    <property type="match status" value="1"/>
</dbReference>
<evidence type="ECO:0000256" key="3">
    <source>
        <dbReference type="ARBA" id="ARBA00022475"/>
    </source>
</evidence>
<dbReference type="AlphaFoldDB" id="A0A1S4GJE5"/>
<comment type="similarity">
    <text evidence="2 12">Belongs to the G-protein coupled receptor 1 family.</text>
</comment>
<evidence type="ECO:0000256" key="13">
    <source>
        <dbReference type="SAM" id="MobiDB-lite"/>
    </source>
</evidence>
<sequence length="381" mass="42136">MTNESKITPTELPGLHHQLPMLMPDGTLGNSSWTDLLNYTFENEALYHVNTSTIERIVSLMVPVFFGFIGLAGLLGNGLVVLVVAANQSMRSTTNLLIINLAAADLLFVVFCVPFTAVDYVLPEWPFGEYWCKFVQYMIVVTAHASAYTLVLMSLDRFLAVVHPITSMSIRTERNASLAICLTWFVILTTAIPVAISHGVLFYPRQGGYYTACLFLHNEGYSLVAFHVSFFLSSYVVPLSLISFLYMGMLARLWKGAPGGRASAESRRGKKRVTRMVVVVVLVFAFCWCPIQVILLLKSLKLYGLTHASIIFQIVSHVLAYTNSCINPVLYAFLSDNFRKAFRKVSKVVWCGKPPPPTIPPAAQTKTTRTTGNGTSNADAL</sequence>
<evidence type="ECO:0000256" key="6">
    <source>
        <dbReference type="ARBA" id="ARBA00023040"/>
    </source>
</evidence>
<reference evidence="16 17" key="2">
    <citation type="journal article" date="2004" name="Trends Parasitol.">
        <title>The Anopheles gambiae genome: an update.</title>
        <authorList>
            <person name="Mongin E."/>
            <person name="Louis C."/>
            <person name="Holt R.A."/>
            <person name="Birney E."/>
            <person name="Collins F.H."/>
        </authorList>
    </citation>
    <scope>NUCLEOTIDE SEQUENCE [LARGE SCALE GENOMIC DNA]</scope>
    <source>
        <strain evidence="16 17">PEST</strain>
    </source>
</reference>
<dbReference type="Proteomes" id="UP000007062">
    <property type="component" value="Chromosome 2R"/>
</dbReference>
<keyword evidence="9 12" id="KW-0675">Receptor</keyword>
<dbReference type="VEuPathDB" id="VectorBase:AGAMI1_005849"/>
<dbReference type="FunCoup" id="A0A1S4GJE5">
    <property type="interactions" value="200"/>
</dbReference>
<feature type="transmembrane region" description="Helical" evidence="14">
    <location>
        <begin position="60"/>
        <end position="85"/>
    </location>
</feature>
<dbReference type="EnsemblMetazoa" id="AGAP003658-RA">
    <property type="protein sequence ID" value="AGAP003658-PA"/>
    <property type="gene ID" value="AGAP003658"/>
</dbReference>
<reference evidence="16 17" key="1">
    <citation type="journal article" date="2002" name="Science">
        <title>The genome sequence of the malaria mosquito Anopheles gambiae.</title>
        <authorList>
            <person name="Holt R.A."/>
            <person name="Subramanian G.M."/>
            <person name="Halpern A."/>
            <person name="Sutton G.G."/>
            <person name="Charlab R."/>
            <person name="Nusskern D.R."/>
            <person name="Wincker P."/>
            <person name="Clark A.G."/>
            <person name="Ribeiro J.M."/>
            <person name="Wides R."/>
            <person name="Salzberg S.L."/>
            <person name="Loftus B."/>
            <person name="Yandell M."/>
            <person name="Majoros W.H."/>
            <person name="Rusch D.B."/>
            <person name="Lai Z."/>
            <person name="Kraft C.L."/>
            <person name="Abril J.F."/>
            <person name="Anthouard V."/>
            <person name="Arensburger P."/>
            <person name="Atkinson P.W."/>
            <person name="Baden H."/>
            <person name="de Berardinis V."/>
            <person name="Baldwin D."/>
            <person name="Benes V."/>
            <person name="Biedler J."/>
            <person name="Blass C."/>
            <person name="Bolanos R."/>
            <person name="Boscus D."/>
            <person name="Barnstead M."/>
            <person name="Cai S."/>
            <person name="Center A."/>
            <person name="Chaturverdi K."/>
            <person name="Christophides G.K."/>
            <person name="Chrystal M.A."/>
            <person name="Clamp M."/>
            <person name="Cravchik A."/>
            <person name="Curwen V."/>
            <person name="Dana A."/>
            <person name="Delcher A."/>
            <person name="Dew I."/>
            <person name="Evans C.A."/>
            <person name="Flanigan M."/>
            <person name="Grundschober-Freimoser A."/>
            <person name="Friedli L."/>
            <person name="Gu Z."/>
            <person name="Guan P."/>
            <person name="Guigo R."/>
            <person name="Hillenmeyer M.E."/>
            <person name="Hladun S.L."/>
            <person name="Hogan J.R."/>
            <person name="Hong Y.S."/>
            <person name="Hoover J."/>
            <person name="Jaillon O."/>
            <person name="Ke Z."/>
            <person name="Kodira C."/>
            <person name="Kokoza E."/>
            <person name="Koutsos A."/>
            <person name="Letunic I."/>
            <person name="Levitsky A."/>
            <person name="Liang Y."/>
            <person name="Lin J.J."/>
            <person name="Lobo N.F."/>
            <person name="Lopez J.R."/>
            <person name="Malek J.A."/>
            <person name="McIntosh T.C."/>
            <person name="Meister S."/>
            <person name="Miller J."/>
            <person name="Mobarry C."/>
            <person name="Mongin E."/>
            <person name="Murphy S.D."/>
            <person name="O'Brochta D.A."/>
            <person name="Pfannkoch C."/>
            <person name="Qi R."/>
            <person name="Regier M.A."/>
            <person name="Remington K."/>
            <person name="Shao H."/>
            <person name="Sharakhova M.V."/>
            <person name="Sitter C.D."/>
            <person name="Shetty J."/>
            <person name="Smith T.J."/>
            <person name="Strong R."/>
            <person name="Sun J."/>
            <person name="Thomasova D."/>
            <person name="Ton L.Q."/>
            <person name="Topalis P."/>
            <person name="Tu Z."/>
            <person name="Unger M.F."/>
            <person name="Walenz B."/>
            <person name="Wang A."/>
            <person name="Wang J."/>
            <person name="Wang M."/>
            <person name="Wang X."/>
            <person name="Woodford K.J."/>
            <person name="Wortman J.R."/>
            <person name="Wu M."/>
            <person name="Yao A."/>
            <person name="Zdobnov E.M."/>
            <person name="Zhang H."/>
            <person name="Zhao Q."/>
            <person name="Zhao S."/>
            <person name="Zhu S.C."/>
            <person name="Zhimulev I."/>
            <person name="Coluzzi M."/>
            <person name="della Torre A."/>
            <person name="Roth C.W."/>
            <person name="Louis C."/>
            <person name="Kalush F."/>
            <person name="Mural R.J."/>
            <person name="Myers E.W."/>
            <person name="Adams M.D."/>
            <person name="Smith H.O."/>
            <person name="Broder S."/>
            <person name="Gardner M.J."/>
            <person name="Fraser C.M."/>
            <person name="Birney E."/>
            <person name="Bork P."/>
            <person name="Brey P.T."/>
            <person name="Venter J.C."/>
            <person name="Weissenbach J."/>
            <person name="Kafatos F.C."/>
            <person name="Collins F.H."/>
            <person name="Hoffman S.L."/>
        </authorList>
    </citation>
    <scope>NUCLEOTIDE SEQUENCE [LARGE SCALE GENOMIC DNA]</scope>
    <source>
        <strain evidence="16 17">PEST</strain>
    </source>
</reference>
<keyword evidence="6 12" id="KW-0297">G-protein coupled receptor</keyword>
<evidence type="ECO:0000256" key="8">
    <source>
        <dbReference type="ARBA" id="ARBA00023157"/>
    </source>
</evidence>
<keyword evidence="7 14" id="KW-0472">Membrane</keyword>
<name>A0A1S4GJE5_ANOGA</name>
<dbReference type="PROSITE" id="PS50262">
    <property type="entry name" value="G_PROTEIN_RECEP_F1_2"/>
    <property type="match status" value="1"/>
</dbReference>
<dbReference type="GO" id="GO:0007186">
    <property type="term" value="P:G protein-coupled receptor signaling pathway"/>
    <property type="evidence" value="ECO:0000318"/>
    <property type="project" value="GO_Central"/>
</dbReference>
<evidence type="ECO:0000256" key="10">
    <source>
        <dbReference type="ARBA" id="ARBA00023180"/>
    </source>
</evidence>
<evidence type="ECO:0000313" key="16">
    <source>
        <dbReference type="EnsemblMetazoa" id="AGAP003658-PA"/>
    </source>
</evidence>
<evidence type="ECO:0000256" key="14">
    <source>
        <dbReference type="SAM" id="Phobius"/>
    </source>
</evidence>
<dbReference type="InterPro" id="IPR000276">
    <property type="entry name" value="GPCR_Rhodpsn"/>
</dbReference>
<feature type="transmembrane region" description="Helical" evidence="14">
    <location>
        <begin position="223"/>
        <end position="246"/>
    </location>
</feature>
<keyword evidence="3" id="KW-1003">Cell membrane</keyword>
<dbReference type="PROSITE" id="PS00237">
    <property type="entry name" value="G_PROTEIN_RECEP_F1_1"/>
    <property type="match status" value="1"/>
</dbReference>
<dbReference type="SMART" id="SM01381">
    <property type="entry name" value="7TM_GPCR_Srsx"/>
    <property type="match status" value="1"/>
</dbReference>
<keyword evidence="11 12" id="KW-0807">Transducer</keyword>
<dbReference type="Gene3D" id="1.20.1070.10">
    <property type="entry name" value="Rhodopsin 7-helix transmembrane proteins"/>
    <property type="match status" value="1"/>
</dbReference>
<feature type="transmembrane region" description="Helical" evidence="14">
    <location>
        <begin position="97"/>
        <end position="122"/>
    </location>
</feature>
<dbReference type="InterPro" id="IPR000405">
    <property type="entry name" value="Galanin_rcpt"/>
</dbReference>
<evidence type="ECO:0000256" key="5">
    <source>
        <dbReference type="ARBA" id="ARBA00022989"/>
    </source>
</evidence>
<feature type="region of interest" description="Disordered" evidence="13">
    <location>
        <begin position="356"/>
        <end position="381"/>
    </location>
</feature>
<dbReference type="InParanoid" id="A0A1S4GJE5"/>
<dbReference type="EMBL" id="AAAB01008888">
    <property type="status" value="NOT_ANNOTATED_CDS"/>
    <property type="molecule type" value="Genomic_DNA"/>
</dbReference>
<feature type="transmembrane region" description="Helical" evidence="14">
    <location>
        <begin position="310"/>
        <end position="334"/>
    </location>
</feature>
<dbReference type="PRINTS" id="PR00237">
    <property type="entry name" value="GPCRRHODOPSN"/>
</dbReference>
<keyword evidence="4 12" id="KW-0812">Transmembrane</keyword>